<gene>
    <name evidence="3" type="ORF">VFPBJ_01930</name>
</gene>
<dbReference type="InterPro" id="IPR025261">
    <property type="entry name" value="Atos-like_cons_dom"/>
</dbReference>
<sequence length="805" mass="87816">MPIFQADLDHEQRSRCLDPEPIDIRPLSPILRRLSEESLRTELCEGPIPDSPPYPSTPQRNSGDGAVLDRTDLIERLKRGENSAWIPSRQVRSMADTCFQLSFTYADPISQCESVVGTSTTTAHACKTSRSSSQSSGLLPPAPITPENNRTTQVYPDERLQDGLSIERPRSALHSGDFTHDERRDDGQRGHGATRQKFPQPVTQSPWIATSPPRDFTPFPFDHRVSLQGISQGIRPVASPLSSSLSSSFAYQPPTSPLVQSESNDELDFALERGAANLSAGFHSSRRHTLNSSHSSPFGSPSPRVSIAAWTPLRRDGSLPYQAHQPRRSLNSTPSFLQPGSSPQTPLLRSRRPSFSSDASPIQHASMVGSYEESILRGRMSTTPSKPFDFLAQIGVLGKGKCKPTLRCPEHVTLPFAAVYYSYGSTAHGRSRSNDGPSPYVGQIDLENGLTNPEEELRLRRKAQSRYSERMSAEADIEMTGSGPEVEQKRAPKTKRRSGSPKRPPGGSYRIPEKGQIQLIIKNQNKTAVKLFLVPYDLTGMEPGTKTFIRQRSYSAGPIIDHVPNLSESDSMSRPMLRYLVHLHICCPSKGRYFLYKSIRVVFANCVPEGKEKLRNETTWPEPRFTPYKPIRVMHPPASSSTGPAAMLAAEKAFRRRSLGVSFGGAANRASFDILDGLDTNGQASTGTASGNTLLIEPIPFRLPTPHVRGSSDISDSTAITAAGLRSPESSSHSRPSTKDSSGAIPWGAPQYEKLNKGDAGYGGYNFNGSPTGSGSPVGAEGLLSQRLRSLGVKPKKAPPGSQDD</sequence>
<protein>
    <submittedName>
        <fullName evidence="3">Succinate dehydrogenase</fullName>
    </submittedName>
</protein>
<feature type="compositionally biased region" description="Basic residues" evidence="1">
    <location>
        <begin position="491"/>
        <end position="500"/>
    </location>
</feature>
<feature type="compositionally biased region" description="Low complexity" evidence="1">
    <location>
        <begin position="726"/>
        <end position="735"/>
    </location>
</feature>
<dbReference type="AlphaFoldDB" id="A0A179HEJ7"/>
<dbReference type="SMART" id="SM01177">
    <property type="entry name" value="DUF4210"/>
    <property type="match status" value="1"/>
</dbReference>
<evidence type="ECO:0000259" key="2">
    <source>
        <dbReference type="SMART" id="SM01177"/>
    </source>
</evidence>
<proteinExistence type="predicted"/>
<organism evidence="3 4">
    <name type="scientific">Purpureocillium lilacinum</name>
    <name type="common">Paecilomyces lilacinus</name>
    <dbReference type="NCBI Taxonomy" id="33203"/>
    <lineage>
        <taxon>Eukaryota</taxon>
        <taxon>Fungi</taxon>
        <taxon>Dikarya</taxon>
        <taxon>Ascomycota</taxon>
        <taxon>Pezizomycotina</taxon>
        <taxon>Sordariomycetes</taxon>
        <taxon>Hypocreomycetidae</taxon>
        <taxon>Hypocreales</taxon>
        <taxon>Ophiocordycipitaceae</taxon>
        <taxon>Purpureocillium</taxon>
    </lineage>
</organism>
<feature type="compositionally biased region" description="Basic and acidic residues" evidence="1">
    <location>
        <begin position="7"/>
        <end position="18"/>
    </location>
</feature>
<dbReference type="InterPro" id="IPR051506">
    <property type="entry name" value="ATOS_Transcription_Regulators"/>
</dbReference>
<feature type="region of interest" description="Disordered" evidence="1">
    <location>
        <begin position="41"/>
        <end position="66"/>
    </location>
</feature>
<accession>A0A179HEJ7</accession>
<feature type="region of interest" description="Disordered" evidence="1">
    <location>
        <begin position="427"/>
        <end position="451"/>
    </location>
</feature>
<feature type="region of interest" description="Disordered" evidence="1">
    <location>
        <begin position="463"/>
        <end position="511"/>
    </location>
</feature>
<dbReference type="Pfam" id="PF13889">
    <property type="entry name" value="Chromosome_seg"/>
    <property type="match status" value="1"/>
</dbReference>
<feature type="compositionally biased region" description="Polar residues" evidence="1">
    <location>
        <begin position="328"/>
        <end position="345"/>
    </location>
</feature>
<reference evidence="3 4" key="1">
    <citation type="submission" date="2016-01" db="EMBL/GenBank/DDBJ databases">
        <title>Biosynthesis of antibiotic leucinostatins and their inhibition on Phytophthora in bio-control Purpureocillium lilacinum.</title>
        <authorList>
            <person name="Wang G."/>
            <person name="Liu Z."/>
            <person name="Lin R."/>
            <person name="Li E."/>
            <person name="Mao Z."/>
            <person name="Ling J."/>
            <person name="Yin W."/>
            <person name="Xie B."/>
        </authorList>
    </citation>
    <scope>NUCLEOTIDE SEQUENCE [LARGE SCALE GENOMIC DNA]</scope>
    <source>
        <strain evidence="3">PLBJ-1</strain>
    </source>
</reference>
<dbReference type="InterPro" id="IPR033473">
    <property type="entry name" value="Atos-like_C"/>
</dbReference>
<dbReference type="PANTHER" id="PTHR13199:SF11">
    <property type="entry name" value="PROTEIN ATOSSA"/>
    <property type="match status" value="1"/>
</dbReference>
<name>A0A179HEJ7_PURLI</name>
<feature type="region of interest" description="Disordered" evidence="1">
    <location>
        <begin position="723"/>
        <end position="805"/>
    </location>
</feature>
<feature type="region of interest" description="Disordered" evidence="1">
    <location>
        <begin position="1"/>
        <end position="20"/>
    </location>
</feature>
<feature type="domain" description="Atos-like conserved" evidence="2">
    <location>
        <begin position="367"/>
        <end position="441"/>
    </location>
</feature>
<feature type="compositionally biased region" description="Basic and acidic residues" evidence="1">
    <location>
        <begin position="177"/>
        <end position="189"/>
    </location>
</feature>
<evidence type="ECO:0000313" key="4">
    <source>
        <dbReference type="Proteomes" id="UP000078240"/>
    </source>
</evidence>
<feature type="region of interest" description="Disordered" evidence="1">
    <location>
        <begin position="317"/>
        <end position="363"/>
    </location>
</feature>
<dbReference type="Pfam" id="PF13915">
    <property type="entry name" value="DUF4210"/>
    <property type="match status" value="1"/>
</dbReference>
<feature type="compositionally biased region" description="Basic and acidic residues" evidence="1">
    <location>
        <begin position="156"/>
        <end position="170"/>
    </location>
</feature>
<evidence type="ECO:0000256" key="1">
    <source>
        <dbReference type="SAM" id="MobiDB-lite"/>
    </source>
</evidence>
<feature type="region of interest" description="Disordered" evidence="1">
    <location>
        <begin position="127"/>
        <end position="207"/>
    </location>
</feature>
<dbReference type="Proteomes" id="UP000078240">
    <property type="component" value="Unassembled WGS sequence"/>
</dbReference>
<dbReference type="PANTHER" id="PTHR13199">
    <property type="entry name" value="GH03947P"/>
    <property type="match status" value="1"/>
</dbReference>
<evidence type="ECO:0000313" key="3">
    <source>
        <dbReference type="EMBL" id="OAQ87889.1"/>
    </source>
</evidence>
<dbReference type="EMBL" id="LSBH01000001">
    <property type="protein sequence ID" value="OAQ87889.1"/>
    <property type="molecule type" value="Genomic_DNA"/>
</dbReference>
<comment type="caution">
    <text evidence="3">The sequence shown here is derived from an EMBL/GenBank/DDBJ whole genome shotgun (WGS) entry which is preliminary data.</text>
</comment>